<organism evidence="3 4">
    <name type="scientific">Nostoc flagelliforme CCNUN1</name>
    <dbReference type="NCBI Taxonomy" id="2038116"/>
    <lineage>
        <taxon>Bacteria</taxon>
        <taxon>Bacillati</taxon>
        <taxon>Cyanobacteriota</taxon>
        <taxon>Cyanophyceae</taxon>
        <taxon>Nostocales</taxon>
        <taxon>Nostocaceae</taxon>
        <taxon>Nostoc</taxon>
    </lineage>
</organism>
<evidence type="ECO:0000313" key="4">
    <source>
        <dbReference type="Proteomes" id="UP000232003"/>
    </source>
</evidence>
<reference evidence="3 4" key="1">
    <citation type="submission" date="2017-11" db="EMBL/GenBank/DDBJ databases">
        <title>Complete genome of a free-living desiccation-tolerant cyanobacterium and its photosynthetic adaptation to extreme terrestrial habitat.</title>
        <authorList>
            <person name="Shang J."/>
        </authorList>
    </citation>
    <scope>NUCLEOTIDE SEQUENCE [LARGE SCALE GENOMIC DNA]</scope>
    <source>
        <strain evidence="3 4">CCNUN1</strain>
    </source>
</reference>
<keyword evidence="2 3" id="KW-0808">Transferase</keyword>
<protein>
    <submittedName>
        <fullName evidence="3">O-Methyltransferase involved in polyketide biosynthesis</fullName>
    </submittedName>
</protein>
<gene>
    <name evidence="3" type="ORF">COO91_06269</name>
</gene>
<dbReference type="EMBL" id="CP024785">
    <property type="protein sequence ID" value="AUB40260.1"/>
    <property type="molecule type" value="Genomic_DNA"/>
</dbReference>
<evidence type="ECO:0000256" key="2">
    <source>
        <dbReference type="ARBA" id="ARBA00022679"/>
    </source>
</evidence>
<sequence>MNKTKVHLGVIQETLLIPLWARACELQAADPIIVDPKSSEILAAIDYEFDKFTTAKSSQIACCLRGTILDNWVRTYLNQHPQGSVIEIGAGLNTRFERVDNGKVCWLDIDLPDVMVLRRQFFEETERRKLIAASVLDTNWIEHVKSTTKQPVMFVAEGVLQYFNEQEVKLLFANLLQYFPGSWFAFDSLSPLIVKNQKHHDSLKYTSAKFDWSISNIHKIKDWNSRYEVMEVCNYANLPTKYRRRFSLMNRLLMLFPPLCDSSRLALVKLGSL</sequence>
<evidence type="ECO:0000256" key="1">
    <source>
        <dbReference type="ARBA" id="ARBA00022603"/>
    </source>
</evidence>
<dbReference type="PANTHER" id="PTHR43619">
    <property type="entry name" value="S-ADENOSYL-L-METHIONINE-DEPENDENT METHYLTRANSFERASE YKTD-RELATED"/>
    <property type="match status" value="1"/>
</dbReference>
<keyword evidence="1 3" id="KW-0489">Methyltransferase</keyword>
<dbReference type="KEGG" id="nfl:COO91_06269"/>
<name>A0A2K8SY08_9NOSO</name>
<dbReference type="GO" id="GO:0032259">
    <property type="term" value="P:methylation"/>
    <property type="evidence" value="ECO:0007669"/>
    <property type="project" value="UniProtKB-KW"/>
</dbReference>
<dbReference type="GO" id="GO:0008168">
    <property type="term" value="F:methyltransferase activity"/>
    <property type="evidence" value="ECO:0007669"/>
    <property type="project" value="UniProtKB-KW"/>
</dbReference>
<dbReference type="PANTHER" id="PTHR43619:SF2">
    <property type="entry name" value="S-ADENOSYL-L-METHIONINE-DEPENDENT METHYLTRANSFERASES SUPERFAMILY PROTEIN"/>
    <property type="match status" value="1"/>
</dbReference>
<dbReference type="PIRSF" id="PIRSF028177">
    <property type="entry name" value="Polyketide_synth_Omtfrase_TcmP"/>
    <property type="match status" value="1"/>
</dbReference>
<dbReference type="InterPro" id="IPR029063">
    <property type="entry name" value="SAM-dependent_MTases_sf"/>
</dbReference>
<proteinExistence type="predicted"/>
<dbReference type="Proteomes" id="UP000232003">
    <property type="component" value="Chromosome"/>
</dbReference>
<dbReference type="RefSeq" id="WP_100901023.1">
    <property type="nucleotide sequence ID" value="NZ_CAWNNC010000001.1"/>
</dbReference>
<dbReference type="InterPro" id="IPR007213">
    <property type="entry name" value="Ppm1/Ppm2/Tcmp"/>
</dbReference>
<dbReference type="Pfam" id="PF04072">
    <property type="entry name" value="LCM"/>
    <property type="match status" value="1"/>
</dbReference>
<dbReference type="InterPro" id="IPR016874">
    <property type="entry name" value="TcmP-like"/>
</dbReference>
<evidence type="ECO:0000313" key="3">
    <source>
        <dbReference type="EMBL" id="AUB40260.1"/>
    </source>
</evidence>
<dbReference type="AlphaFoldDB" id="A0A2K8SY08"/>
<keyword evidence="4" id="KW-1185">Reference proteome</keyword>
<dbReference type="Gene3D" id="3.40.50.150">
    <property type="entry name" value="Vaccinia Virus protein VP39"/>
    <property type="match status" value="1"/>
</dbReference>
<accession>A0A2K8SY08</accession>
<dbReference type="OrthoDB" id="9800233at2"/>
<dbReference type="SUPFAM" id="SSF53335">
    <property type="entry name" value="S-adenosyl-L-methionine-dependent methyltransferases"/>
    <property type="match status" value="1"/>
</dbReference>